<organism evidence="10 11">
    <name type="scientific">Xylanimonas cellulosilytica (strain DSM 15894 / JCM 12276 / CECT 5975 / KCTC 9989 / LMG 20990 / NBRC 107835 / XIL07)</name>
    <dbReference type="NCBI Taxonomy" id="446471"/>
    <lineage>
        <taxon>Bacteria</taxon>
        <taxon>Bacillati</taxon>
        <taxon>Actinomycetota</taxon>
        <taxon>Actinomycetes</taxon>
        <taxon>Micrococcales</taxon>
        <taxon>Promicromonosporaceae</taxon>
        <taxon>Xylanimonas</taxon>
    </lineage>
</organism>
<dbReference type="InterPro" id="IPR052027">
    <property type="entry name" value="PspC"/>
</dbReference>
<dbReference type="eggNOG" id="COG1983">
    <property type="taxonomic scope" value="Bacteria"/>
</dbReference>
<evidence type="ECO:0000256" key="6">
    <source>
        <dbReference type="SAM" id="MobiDB-lite"/>
    </source>
</evidence>
<evidence type="ECO:0000256" key="1">
    <source>
        <dbReference type="ARBA" id="ARBA00004162"/>
    </source>
</evidence>
<accession>D1BXD7</accession>
<feature type="compositionally biased region" description="Low complexity" evidence="6">
    <location>
        <begin position="196"/>
        <end position="219"/>
    </location>
</feature>
<feature type="compositionally biased region" description="Basic and acidic residues" evidence="6">
    <location>
        <begin position="290"/>
        <end position="310"/>
    </location>
</feature>
<evidence type="ECO:0000256" key="7">
    <source>
        <dbReference type="SAM" id="Phobius"/>
    </source>
</evidence>
<evidence type="ECO:0000313" key="11">
    <source>
        <dbReference type="Proteomes" id="UP000002255"/>
    </source>
</evidence>
<dbReference type="Pfam" id="PF09922">
    <property type="entry name" value="LiaF-like_C"/>
    <property type="match status" value="1"/>
</dbReference>
<dbReference type="PANTHER" id="PTHR33885">
    <property type="entry name" value="PHAGE SHOCK PROTEIN C"/>
    <property type="match status" value="1"/>
</dbReference>
<protein>
    <submittedName>
        <fullName evidence="10">Phage shock protein C, PspC</fullName>
    </submittedName>
</protein>
<dbReference type="InterPro" id="IPR007168">
    <property type="entry name" value="Phageshock_PspC_N"/>
</dbReference>
<gene>
    <name evidence="10" type="ordered locus">Xcel_0708</name>
</gene>
<evidence type="ECO:0000256" key="3">
    <source>
        <dbReference type="ARBA" id="ARBA00022692"/>
    </source>
</evidence>
<feature type="transmembrane region" description="Helical" evidence="7">
    <location>
        <begin position="128"/>
        <end position="150"/>
    </location>
</feature>
<feature type="region of interest" description="Disordered" evidence="6">
    <location>
        <begin position="187"/>
        <end position="271"/>
    </location>
</feature>
<evidence type="ECO:0000256" key="5">
    <source>
        <dbReference type="ARBA" id="ARBA00023136"/>
    </source>
</evidence>
<dbReference type="OrthoDB" id="7359894at2"/>
<keyword evidence="5 7" id="KW-0472">Membrane</keyword>
<feature type="region of interest" description="Disordered" evidence="6">
    <location>
        <begin position="290"/>
        <end position="312"/>
    </location>
</feature>
<dbReference type="Pfam" id="PF04024">
    <property type="entry name" value="PspC"/>
    <property type="match status" value="1"/>
</dbReference>
<feature type="transmembrane region" description="Helical" evidence="7">
    <location>
        <begin position="384"/>
        <end position="401"/>
    </location>
</feature>
<reference evidence="11" key="1">
    <citation type="submission" date="2009-11" db="EMBL/GenBank/DDBJ databases">
        <title>The complete chromosome of Xylanimonas cellulosilytica DSM 15894.</title>
        <authorList>
            <consortium name="US DOE Joint Genome Institute (JGI-PGF)"/>
            <person name="Lucas S."/>
            <person name="Copeland A."/>
            <person name="Lapidus A."/>
            <person name="Glavina del Rio T."/>
            <person name="Dalin E."/>
            <person name="Tice H."/>
            <person name="Bruce D."/>
            <person name="Goodwin L."/>
            <person name="Pitluck S."/>
            <person name="Kyrpides N."/>
            <person name="Mavromatis K."/>
            <person name="Ivanova N."/>
            <person name="Mikhailova N."/>
            <person name="Foster B."/>
            <person name="Clum A."/>
            <person name="Brettin T."/>
            <person name="Detter J.C."/>
            <person name="Han C."/>
            <person name="Larimer F."/>
            <person name="Land M."/>
            <person name="Hauser L."/>
            <person name="Markowitz V."/>
            <person name="Cheng J.F."/>
            <person name="Hugenholtz P."/>
            <person name="Woyke T."/>
            <person name="Wu D."/>
            <person name="Gehrich-Schroeter G."/>
            <person name="Schneider S."/>
            <person name="Pukall S.R."/>
            <person name="Klenk H.P."/>
            <person name="Eisen J.A."/>
        </authorList>
    </citation>
    <scope>NUCLEOTIDE SEQUENCE [LARGE SCALE GENOMIC DNA]</scope>
    <source>
        <strain evidence="11">DSM 15894 / CECT 5975 / LMG 20990 / XIL07</strain>
    </source>
</reference>
<dbReference type="STRING" id="446471.Xcel_0708"/>
<dbReference type="KEGG" id="xce:Xcel_0708"/>
<reference evidence="10 11" key="2">
    <citation type="journal article" date="2010" name="Stand. Genomic Sci.">
        <title>Complete genome sequence of Xylanimonas cellulosilytica type strain (XIL07).</title>
        <authorList>
            <person name="Foster B."/>
            <person name="Pukall R."/>
            <person name="Abt B."/>
            <person name="Nolan M."/>
            <person name="Glavina Del Rio T."/>
            <person name="Chen F."/>
            <person name="Lucas S."/>
            <person name="Tice H."/>
            <person name="Pitluck S."/>
            <person name="Cheng J.-F."/>
            <person name="Chertkov O."/>
            <person name="Brettin T."/>
            <person name="Han C."/>
            <person name="Detter J.C."/>
            <person name="Bruce D."/>
            <person name="Goodwin L."/>
            <person name="Ivanova N."/>
            <person name="Mavromatis K."/>
            <person name="Pati A."/>
            <person name="Mikhailova N."/>
            <person name="Chen A."/>
            <person name="Palaniappan K."/>
            <person name="Land M."/>
            <person name="Hauser L."/>
            <person name="Chang Y.-J."/>
            <person name="Jeffries C.D."/>
            <person name="Chain P."/>
            <person name="Rohde M."/>
            <person name="Goeker M."/>
            <person name="Bristow J."/>
            <person name="Eisen J.A."/>
            <person name="Markowitz V."/>
            <person name="Hugenholtz P."/>
            <person name="Kyrpides N.C."/>
            <person name="Klenk H.-P."/>
            <person name="Lapidus A."/>
        </authorList>
    </citation>
    <scope>NUCLEOTIDE SEQUENCE [LARGE SCALE GENOMIC DNA]</scope>
    <source>
        <strain evidence="11">DSM 15894 / CECT 5975 / LMG 20990 / XIL07</strain>
    </source>
</reference>
<evidence type="ECO:0000256" key="2">
    <source>
        <dbReference type="ARBA" id="ARBA00022475"/>
    </source>
</evidence>
<keyword evidence="11" id="KW-1185">Reference proteome</keyword>
<evidence type="ECO:0000313" key="10">
    <source>
        <dbReference type="EMBL" id="ACZ29747.1"/>
    </source>
</evidence>
<feature type="transmembrane region" description="Helical" evidence="7">
    <location>
        <begin position="86"/>
        <end position="108"/>
    </location>
</feature>
<keyword evidence="3 7" id="KW-0812">Transmembrane</keyword>
<feature type="region of interest" description="Disordered" evidence="6">
    <location>
        <begin position="1"/>
        <end position="46"/>
    </location>
</feature>
<keyword evidence="4 7" id="KW-1133">Transmembrane helix</keyword>
<evidence type="ECO:0000256" key="4">
    <source>
        <dbReference type="ARBA" id="ARBA00022989"/>
    </source>
</evidence>
<evidence type="ECO:0000259" key="8">
    <source>
        <dbReference type="Pfam" id="PF04024"/>
    </source>
</evidence>
<sequence>MSTPEFPPQPGSGPEQTPPASSVPPGTPPYTPYGGDPNRAPGSGSDRFFDSIRRTGLARSEDRWVGGVAGGLAERLGWDPLLVRGLLFLSFFLTGIGLVAYAVGWALLPERRDGRIHLQQAGRGDFDIALLGAAVALLAGLSNADGVGWWRGGWGGWGWIISLFWIAVWVTLAWLLVRYLRDRRQNRPAPGPTYPTGPGYPTQSGTDAASFAAPSTSPAEGVSSPVPPTTPMRPTTPAASFTAPVLPVPPAPYGDPRAQAAQAKAEASRAAAQAKADAARIRAQAAREEAQARSFEAKQRAEARAAERASRPVTKSAGAGTVGVVFGLMLVAGALLAAADRGGFRFPAPFDGTYDAALLWVGASLVIIGAAIVISGVRGRSSGWLGFLAIVGLVVALPWSVTVGDADLRDIRITRGFESWTGVGNGIDVSEGTVAPRSVAEAERGFRAQFGDPTIDLSGLDLSAATGDDPVEVPIQLTAGDLTVVVPRDVAVEAEVRLLAGQVVWRVDDGERTINRVGGSTVHLRSDQATDGDAVLRLLVSAGAGNVTVEED</sequence>
<evidence type="ECO:0000259" key="9">
    <source>
        <dbReference type="Pfam" id="PF09922"/>
    </source>
</evidence>
<dbReference type="HOGENOM" id="CLU_588976_0_0_11"/>
<comment type="subcellular location">
    <subcellularLocation>
        <location evidence="1">Cell membrane</location>
        <topology evidence="1">Single-pass membrane protein</topology>
    </subcellularLocation>
</comment>
<feature type="transmembrane region" description="Helical" evidence="7">
    <location>
        <begin position="317"/>
        <end position="337"/>
    </location>
</feature>
<dbReference type="InterPro" id="IPR024425">
    <property type="entry name" value="LiaF-like_C"/>
</dbReference>
<dbReference type="Proteomes" id="UP000002255">
    <property type="component" value="Chromosome"/>
</dbReference>
<dbReference type="AlphaFoldDB" id="D1BXD7"/>
<feature type="compositionally biased region" description="Low complexity" evidence="6">
    <location>
        <begin position="257"/>
        <end position="271"/>
    </location>
</feature>
<feature type="domain" description="Cell wall-active antibiotics response LiaF-like C-terminal" evidence="9">
    <location>
        <begin position="449"/>
        <end position="549"/>
    </location>
</feature>
<dbReference type="RefSeq" id="WP_012877489.1">
    <property type="nucleotide sequence ID" value="NC_013530.1"/>
</dbReference>
<dbReference type="GO" id="GO:0005886">
    <property type="term" value="C:plasma membrane"/>
    <property type="evidence" value="ECO:0007669"/>
    <property type="project" value="UniProtKB-SubCell"/>
</dbReference>
<feature type="transmembrane region" description="Helical" evidence="7">
    <location>
        <begin position="156"/>
        <end position="177"/>
    </location>
</feature>
<name>D1BXD7_XYLCX</name>
<feature type="transmembrane region" description="Helical" evidence="7">
    <location>
        <begin position="357"/>
        <end position="377"/>
    </location>
</feature>
<feature type="compositionally biased region" description="Pro residues" evidence="6">
    <location>
        <begin position="21"/>
        <end position="31"/>
    </location>
</feature>
<dbReference type="PANTHER" id="PTHR33885:SF3">
    <property type="entry name" value="PHAGE SHOCK PROTEIN C"/>
    <property type="match status" value="1"/>
</dbReference>
<feature type="domain" description="Phage shock protein PspC N-terminal" evidence="8">
    <location>
        <begin position="57"/>
        <end position="110"/>
    </location>
</feature>
<keyword evidence="2" id="KW-1003">Cell membrane</keyword>
<feature type="compositionally biased region" description="Pro residues" evidence="6">
    <location>
        <begin position="1"/>
        <end position="11"/>
    </location>
</feature>
<dbReference type="EMBL" id="CP001821">
    <property type="protein sequence ID" value="ACZ29747.1"/>
    <property type="molecule type" value="Genomic_DNA"/>
</dbReference>
<proteinExistence type="predicted"/>